<dbReference type="InterPro" id="IPR021827">
    <property type="entry name" value="Nup186/Nup192/Nup205"/>
</dbReference>
<comment type="similarity">
    <text evidence="2">Belongs to the NUP186/NUP192/NUP205 family.</text>
</comment>
<reference evidence="7" key="1">
    <citation type="submission" date="2016-03" db="EMBL/GenBank/DDBJ databases">
        <authorList>
            <person name="Devillers H."/>
        </authorList>
    </citation>
    <scope>NUCLEOTIDE SEQUENCE [LARGE SCALE GENOMIC DNA]</scope>
</reference>
<organism evidence="6 7">
    <name type="scientific">Lachancea dasiensis</name>
    <dbReference type="NCBI Taxonomy" id="1072105"/>
    <lineage>
        <taxon>Eukaryota</taxon>
        <taxon>Fungi</taxon>
        <taxon>Dikarya</taxon>
        <taxon>Ascomycota</taxon>
        <taxon>Saccharomycotina</taxon>
        <taxon>Saccharomycetes</taxon>
        <taxon>Saccharomycetales</taxon>
        <taxon>Saccharomycetaceae</taxon>
        <taxon>Lachancea</taxon>
    </lineage>
</organism>
<dbReference type="PANTHER" id="PTHR31344:SF0">
    <property type="entry name" value="NUCLEAR PORE COMPLEX PROTEIN NUP205"/>
    <property type="match status" value="1"/>
</dbReference>
<feature type="transmembrane region" description="Helical" evidence="5">
    <location>
        <begin position="197"/>
        <end position="219"/>
    </location>
</feature>
<dbReference type="OrthoDB" id="2019644at2759"/>
<dbReference type="PANTHER" id="PTHR31344">
    <property type="entry name" value="NUCLEAR PORE COMPLEX PROTEIN NUP205"/>
    <property type="match status" value="1"/>
</dbReference>
<evidence type="ECO:0000256" key="5">
    <source>
        <dbReference type="SAM" id="Phobius"/>
    </source>
</evidence>
<evidence type="ECO:0000256" key="1">
    <source>
        <dbReference type="ARBA" id="ARBA00004123"/>
    </source>
</evidence>
<keyword evidence="5" id="KW-0812">Transmembrane</keyword>
<comment type="subcellular location">
    <subcellularLocation>
        <location evidence="1">Nucleus</location>
    </subcellularLocation>
</comment>
<evidence type="ECO:0000256" key="3">
    <source>
        <dbReference type="ARBA" id="ARBA00022448"/>
    </source>
</evidence>
<protein>
    <submittedName>
        <fullName evidence="6">LADA_0E08064g1_1</fullName>
    </submittedName>
</protein>
<keyword evidence="3" id="KW-0813">Transport</keyword>
<feature type="transmembrane region" description="Helical" evidence="5">
    <location>
        <begin position="279"/>
        <end position="299"/>
    </location>
</feature>
<evidence type="ECO:0000313" key="7">
    <source>
        <dbReference type="Proteomes" id="UP000190274"/>
    </source>
</evidence>
<gene>
    <name evidence="6" type="ORF">LADA_0E08064G</name>
</gene>
<keyword evidence="7" id="KW-1185">Reference proteome</keyword>
<accession>A0A1G4JD52</accession>
<dbReference type="Proteomes" id="UP000190274">
    <property type="component" value="Chromosome E"/>
</dbReference>
<keyword evidence="5" id="KW-1133">Transmembrane helix</keyword>
<keyword evidence="5" id="KW-0472">Membrane</keyword>
<dbReference type="STRING" id="1266660.A0A1G4JD52"/>
<evidence type="ECO:0000313" key="6">
    <source>
        <dbReference type="EMBL" id="SCU88079.1"/>
    </source>
</evidence>
<evidence type="ECO:0000256" key="2">
    <source>
        <dbReference type="ARBA" id="ARBA00005892"/>
    </source>
</evidence>
<dbReference type="Pfam" id="PF11894">
    <property type="entry name" value="Nup192"/>
    <property type="match status" value="1"/>
</dbReference>
<feature type="transmembrane region" description="Helical" evidence="5">
    <location>
        <begin position="239"/>
        <end position="258"/>
    </location>
</feature>
<dbReference type="GO" id="GO:0044611">
    <property type="term" value="C:nuclear pore inner ring"/>
    <property type="evidence" value="ECO:0007669"/>
    <property type="project" value="EnsemblFungi"/>
</dbReference>
<dbReference type="GO" id="GO:0006999">
    <property type="term" value="P:nuclear pore organization"/>
    <property type="evidence" value="ECO:0007669"/>
    <property type="project" value="EnsemblFungi"/>
</dbReference>
<keyword evidence="4" id="KW-0539">Nucleus</keyword>
<proteinExistence type="inferred from homology"/>
<dbReference type="GO" id="GO:0017056">
    <property type="term" value="F:structural constituent of nuclear pore"/>
    <property type="evidence" value="ECO:0007669"/>
    <property type="project" value="EnsemblFungi"/>
</dbReference>
<evidence type="ECO:0000256" key="4">
    <source>
        <dbReference type="ARBA" id="ARBA00023242"/>
    </source>
</evidence>
<sequence>MTAWAIAPFESVYNSIESGPFQASDYKLILPDLKTLNTLSGKSKNNASRQQLEKGEIKLTSGDAYQVNKEFIIAAALLSDELDLDELVTAEVMLLNCDVGSEDENSEIALVNDAKVAFYVRRRYLLQTVSFIANCCDSHDQIYLDLVSDGVLVKNIVTAFKQIEEQLEGIKQFVNKCKILDNYDWLAKQNVRFRRDFLLAEYDLLSQIIFGLVINGTLMEKGKLLELVNCVAQMDSSDFFIIYFLPALFQAFAQLHLLADTDVKEMHKMFLTELKQESIYAQPVKVSLIFAFMAFFIGWCKADPSTRAVSYDFATSVDEPMTKAVNLGAIEQLLAFAADTSELESDASIELFYDMRSLLERHIPRLRPKQLIDGEQSSMHKNMRDIAFESVSLSQQTQSFFLLAFNQLLQVIITDCAYLLTKMKDAEEDSLLSGEDLFLEEISAKADLERFFLTIHYFYACRSDYCAVFWEDKESNAYGFIEWAMKCTDTLMRSSVFLMLSSLSFGFENSLNVYHYVNQNPIISWTSILQLITDYVVKISYLEKRLQESQQMEDEDQDPTTVALKNGLNEEVVILLSSLFTLVGCVSHDLDETTKNHFSSLFKDVLFEFVKLNTPLVGAALKVLSNLVPANEGDRAGYWLSLDEWIFKGSKLTVAKNSYRNAFETILVNFSDVTGFLQLLQKLLMVSSTGIGGYLKFGLLPFPAKLGNGYRNVGIWPYFDYVLNGVFVQSRQIAEVKEKAAIQKPILQIIENALYSFDYSVILNSIPAGSNLNDLVTTESFYAYVQESPATATINFLFDEKVFAILFESASCGIDELNCMSQDSVAVCDMLRSTLSIIEHTLSVQEAYVEELCPIVKKNATEEFFLPQNVGMHGLKSFYDAVFFNLPMIAHFGLYVGLDDHLIASQSLHILTKLSIELNGKDNQAIVKDKLLSVFDSVDESARLKDAFIAQLQAPLICEESRELKVSILRFLLENLSYTDKQPTVGHFLLGFSVANMMSLGPKLSTFISSGHSLLSSVIYLLQSSLETMTCDNIGSVPAQLASLSMEIILKLCRNSLTSDLTLRHLNDSNLFETILSLDPKVDAKTKWSNERHKGSSGSNPLGFTSQTAMGTFLWFLSYRSFSLQYLSLDIHRLSNQSLRSKMNSRLDVLTSNIMQPPRMFTFLGVLNFDFNADFHDPPQNLIVAAGLDLSLVRADTMDASSKELCDMSQVESLLQLRSQYLGLCLPIMIKDTSISNAEQLVRVADIEKRQIKEHLRTTFSVDRFKSLRLSVLHAWVQLVQVMVLDGHLSEEKRSNFILELFEALVPKINEFVEIDVGYSEEVVSLCVFLYDIYHRDHLKDAKGMPVDGRLVALFMACINGIRSPLSTLSLRSDFYVLSHRFVLSVLTDEKSSASIIQTLKLTNDRLMEVVCNDAISGEGPSRITGILFLDSLVQLARLNKANFILDSLVKTNMLLLLGHSLKATDDFLKSGLEGITLDNLLYELTAFKSTVHFLIRIAESRAGAQALVQNEILRVIGSCRFLEVDPDLGLDLVFNEADVHSFQKLHVCLNLDSSLSLNRDAVGLSLFEIVVPIFKLMATILLSMGSANKPVVRKTRDLLSHFRKLVQGVLKRDALIEDGTTTSHQEAPHTDGLQQLVRTVVLLCTLTCYNEGC</sequence>
<name>A0A1G4JD52_9SACH</name>
<dbReference type="GO" id="GO:0046822">
    <property type="term" value="P:regulation of nucleocytoplasmic transport"/>
    <property type="evidence" value="ECO:0007669"/>
    <property type="project" value="EnsemblFungi"/>
</dbReference>
<dbReference type="EMBL" id="LT598455">
    <property type="protein sequence ID" value="SCU88079.1"/>
    <property type="molecule type" value="Genomic_DNA"/>
</dbReference>